<dbReference type="EMBL" id="BMED01000002">
    <property type="protein sequence ID" value="GGC74760.1"/>
    <property type="molecule type" value="Genomic_DNA"/>
</dbReference>
<feature type="transmembrane region" description="Helical" evidence="1">
    <location>
        <begin position="179"/>
        <end position="197"/>
    </location>
</feature>
<dbReference type="PANTHER" id="PTHR37314:SF5">
    <property type="entry name" value="SLR0142 PROTEIN"/>
    <property type="match status" value="1"/>
</dbReference>
<comment type="caution">
    <text evidence="2">The sequence shown here is derived from an EMBL/GenBank/DDBJ whole genome shotgun (WGS) entry which is preliminary data.</text>
</comment>
<keyword evidence="1" id="KW-1133">Transmembrane helix</keyword>
<feature type="transmembrane region" description="Helical" evidence="1">
    <location>
        <begin position="85"/>
        <end position="109"/>
    </location>
</feature>
<evidence type="ECO:0000256" key="1">
    <source>
        <dbReference type="SAM" id="Phobius"/>
    </source>
</evidence>
<gene>
    <name evidence="2" type="ORF">GCM10011396_22510</name>
</gene>
<keyword evidence="1" id="KW-0812">Transmembrane</keyword>
<proteinExistence type="predicted"/>
<evidence type="ECO:0000313" key="2">
    <source>
        <dbReference type="EMBL" id="GGC74760.1"/>
    </source>
</evidence>
<name>A0A916XHY2_9BURK</name>
<dbReference type="Pfam" id="PF06912">
    <property type="entry name" value="DUF1275"/>
    <property type="match status" value="1"/>
</dbReference>
<dbReference type="Proteomes" id="UP000637423">
    <property type="component" value="Unassembled WGS sequence"/>
</dbReference>
<dbReference type="PANTHER" id="PTHR37314">
    <property type="entry name" value="SLR0142 PROTEIN"/>
    <property type="match status" value="1"/>
</dbReference>
<feature type="transmembrane region" description="Helical" evidence="1">
    <location>
        <begin position="115"/>
        <end position="136"/>
    </location>
</feature>
<reference evidence="2" key="2">
    <citation type="submission" date="2020-09" db="EMBL/GenBank/DDBJ databases">
        <authorList>
            <person name="Sun Q."/>
            <person name="Zhou Y."/>
        </authorList>
    </citation>
    <scope>NUCLEOTIDE SEQUENCE</scope>
    <source>
        <strain evidence="2">CGMCC 1.10998</strain>
    </source>
</reference>
<reference evidence="2" key="1">
    <citation type="journal article" date="2014" name="Int. J. Syst. Evol. Microbiol.">
        <title>Complete genome sequence of Corynebacterium casei LMG S-19264T (=DSM 44701T), isolated from a smear-ripened cheese.</title>
        <authorList>
            <consortium name="US DOE Joint Genome Institute (JGI-PGF)"/>
            <person name="Walter F."/>
            <person name="Albersmeier A."/>
            <person name="Kalinowski J."/>
            <person name="Ruckert C."/>
        </authorList>
    </citation>
    <scope>NUCLEOTIDE SEQUENCE</scope>
    <source>
        <strain evidence="2">CGMCC 1.10998</strain>
    </source>
</reference>
<evidence type="ECO:0000313" key="3">
    <source>
        <dbReference type="Proteomes" id="UP000637423"/>
    </source>
</evidence>
<feature type="transmembrane region" description="Helical" evidence="1">
    <location>
        <begin position="54"/>
        <end position="78"/>
    </location>
</feature>
<dbReference type="AlphaFoldDB" id="A0A916XHY2"/>
<dbReference type="RefSeq" id="WP_188566145.1">
    <property type="nucleotide sequence ID" value="NZ_BMED01000002.1"/>
</dbReference>
<organism evidence="2 3">
    <name type="scientific">Undibacterium terreum</name>
    <dbReference type="NCBI Taxonomy" id="1224302"/>
    <lineage>
        <taxon>Bacteria</taxon>
        <taxon>Pseudomonadati</taxon>
        <taxon>Pseudomonadota</taxon>
        <taxon>Betaproteobacteria</taxon>
        <taxon>Burkholderiales</taxon>
        <taxon>Oxalobacteraceae</taxon>
        <taxon>Undibacterium</taxon>
    </lineage>
</organism>
<feature type="transmembrane region" description="Helical" evidence="1">
    <location>
        <begin position="12"/>
        <end position="34"/>
    </location>
</feature>
<dbReference type="InterPro" id="IPR010699">
    <property type="entry name" value="DUF1275"/>
</dbReference>
<protein>
    <submittedName>
        <fullName evidence="2">DUF1275 family protein</fullName>
    </submittedName>
</protein>
<feature type="transmembrane region" description="Helical" evidence="1">
    <location>
        <begin position="203"/>
        <end position="223"/>
    </location>
</feature>
<keyword evidence="3" id="KW-1185">Reference proteome</keyword>
<accession>A0A916XHY2</accession>
<keyword evidence="1" id="KW-0472">Membrane</keyword>
<sequence>MNSANPTVQGAGLSFLAGYVDTLGFVALFGLFTAHVTGNFVLIGRELANPSHSVLLKFLAFPAFIAAVAATRLLIVWLERIKQGALFYALLLQLLLLIGFMVFGCLGMPTDDADAPLVLVAGILGAAAMGVQNAYVKLLLSTMAPSTVMTGNVTQLVIDLVDIARGDGDDALKARCSKFFWPIVAFGLGAIAAAFVYKMIGFIGLLLPCFILLWLAVEASPLLQWKKQ</sequence>